<dbReference type="Pfam" id="PF05134">
    <property type="entry name" value="T2SSL"/>
    <property type="match status" value="1"/>
</dbReference>
<keyword evidence="8 11" id="KW-1133">Transmembrane helix</keyword>
<feature type="domain" description="GspL periplasmic" evidence="13">
    <location>
        <begin position="248"/>
        <end position="397"/>
    </location>
</feature>
<organism evidence="14 15">
    <name type="scientific">Solimonas marina</name>
    <dbReference type="NCBI Taxonomy" id="2714601"/>
    <lineage>
        <taxon>Bacteria</taxon>
        <taxon>Pseudomonadati</taxon>
        <taxon>Pseudomonadota</taxon>
        <taxon>Gammaproteobacteria</taxon>
        <taxon>Nevskiales</taxon>
        <taxon>Nevskiaceae</taxon>
        <taxon>Solimonas</taxon>
    </lineage>
</organism>
<dbReference type="Proteomes" id="UP000653472">
    <property type="component" value="Unassembled WGS sequence"/>
</dbReference>
<feature type="transmembrane region" description="Helical" evidence="11">
    <location>
        <begin position="247"/>
        <end position="268"/>
    </location>
</feature>
<keyword evidence="7 10" id="KW-0653">Protein transport</keyword>
<evidence type="ECO:0000256" key="8">
    <source>
        <dbReference type="ARBA" id="ARBA00022989"/>
    </source>
</evidence>
<dbReference type="PIRSF" id="PIRSF015761">
    <property type="entry name" value="Protein_L"/>
    <property type="match status" value="1"/>
</dbReference>
<dbReference type="InterPro" id="IPR007812">
    <property type="entry name" value="T2SS_protein-GspL"/>
</dbReference>
<dbReference type="InterPro" id="IPR024230">
    <property type="entry name" value="GspL_cyto_dom"/>
</dbReference>
<gene>
    <name evidence="14" type="ORF">G7Y82_12515</name>
</gene>
<protein>
    <recommendedName>
        <fullName evidence="10">Type II secretion system protein L</fullName>
        <shortName evidence="10">T2SS protein L</shortName>
    </recommendedName>
</protein>
<reference evidence="14" key="1">
    <citation type="submission" date="2020-03" db="EMBL/GenBank/DDBJ databases">
        <title>Solimonas marina sp. nov., isolated from deep seawater of the Pacific Ocean.</title>
        <authorList>
            <person name="Liu X."/>
            <person name="Lai Q."/>
            <person name="Sun F."/>
            <person name="Gai Y."/>
            <person name="Li G."/>
            <person name="Shao Z."/>
        </authorList>
    </citation>
    <scope>NUCLEOTIDE SEQUENCE</scope>
    <source>
        <strain evidence="14">C16B3</strain>
    </source>
</reference>
<dbReference type="InterPro" id="IPR043129">
    <property type="entry name" value="ATPase_NBD"/>
</dbReference>
<dbReference type="InterPro" id="IPR025691">
    <property type="entry name" value="GspL_pp_dom"/>
</dbReference>
<evidence type="ECO:0000313" key="14">
    <source>
        <dbReference type="EMBL" id="NKF23142.1"/>
    </source>
</evidence>
<dbReference type="AlphaFoldDB" id="A0A969WA29"/>
<evidence type="ECO:0000256" key="11">
    <source>
        <dbReference type="SAM" id="Phobius"/>
    </source>
</evidence>
<comment type="caution">
    <text evidence="14">The sequence shown here is derived from an EMBL/GenBank/DDBJ whole genome shotgun (WGS) entry which is preliminary data.</text>
</comment>
<evidence type="ECO:0000313" key="15">
    <source>
        <dbReference type="Proteomes" id="UP000653472"/>
    </source>
</evidence>
<keyword evidence="6 11" id="KW-0812">Transmembrane</keyword>
<dbReference type="Gene3D" id="3.30.420.380">
    <property type="match status" value="1"/>
</dbReference>
<evidence type="ECO:0000256" key="7">
    <source>
        <dbReference type="ARBA" id="ARBA00022927"/>
    </source>
</evidence>
<dbReference type="GO" id="GO:0005886">
    <property type="term" value="C:plasma membrane"/>
    <property type="evidence" value="ECO:0007669"/>
    <property type="project" value="UniProtKB-SubCell"/>
</dbReference>
<evidence type="ECO:0000256" key="9">
    <source>
        <dbReference type="ARBA" id="ARBA00023136"/>
    </source>
</evidence>
<sequence length="400" mass="43937">MRETLYIRLRSADPAEPVDYCVARADAIASFVVQRGTLDAIAPLGSHRRVVVLVPSADVRLAAAEIPARQPAKVLQAAPFVLEEQLAEDVDALHFALGARQPDNRWPLAIISHVRMQAWLSLLAECQLHVDAMIPDLLALQVPDEQHATALIDDDQVLVRSERSSGFVCQIEDLPLCLEIADPDKARTISVVVPRGNPLDLSRIGWPLEPRHGFASPLEALLQQLRSADAIDLLQGRYSQKRNRMRWLAPWKNAAILAGVAIALGLVVQTLDVVRLRHAIDAQDSANVTRYQQIFPEEKRIVDLTNQLDQQLTALRGGNGDPFMAMVDVLTQALRAVPGLKVQTLQFRDGALFAGLSAANLELLDRLKTWFGTDRGAQFSVDSANSGSDGVQIRIRLSPA</sequence>
<evidence type="ECO:0000256" key="1">
    <source>
        <dbReference type="ARBA" id="ARBA00004377"/>
    </source>
</evidence>
<dbReference type="Pfam" id="PF12693">
    <property type="entry name" value="GspL_C"/>
    <property type="match status" value="1"/>
</dbReference>
<comment type="function">
    <text evidence="10">Inner membrane component of the type II secretion system required for the energy-dependent secretion of extracellular factors such as proteases and toxins from the periplasm.</text>
</comment>
<evidence type="ECO:0000256" key="10">
    <source>
        <dbReference type="PIRNR" id="PIRNR015761"/>
    </source>
</evidence>
<dbReference type="EMBL" id="JAAVXB010000006">
    <property type="protein sequence ID" value="NKF23142.1"/>
    <property type="molecule type" value="Genomic_DNA"/>
</dbReference>
<evidence type="ECO:0000256" key="4">
    <source>
        <dbReference type="ARBA" id="ARBA00022475"/>
    </source>
</evidence>
<dbReference type="GO" id="GO:0009276">
    <property type="term" value="C:Gram-negative-bacterium-type cell wall"/>
    <property type="evidence" value="ECO:0007669"/>
    <property type="project" value="InterPro"/>
</dbReference>
<evidence type="ECO:0000256" key="2">
    <source>
        <dbReference type="ARBA" id="ARBA00005318"/>
    </source>
</evidence>
<keyword evidence="3 10" id="KW-0813">Transport</keyword>
<dbReference type="NCBIfam" id="TIGR01709">
    <property type="entry name" value="typeII_sec_gspL"/>
    <property type="match status" value="1"/>
</dbReference>
<feature type="domain" description="GspL cytoplasmic actin-ATPase-like" evidence="12">
    <location>
        <begin position="37"/>
        <end position="240"/>
    </location>
</feature>
<accession>A0A969WA29</accession>
<keyword evidence="5" id="KW-0997">Cell inner membrane</keyword>
<dbReference type="SUPFAM" id="SSF53067">
    <property type="entry name" value="Actin-like ATPase domain"/>
    <property type="match status" value="1"/>
</dbReference>
<dbReference type="RefSeq" id="WP_168148462.1">
    <property type="nucleotide sequence ID" value="NZ_JAAVXB010000006.1"/>
</dbReference>
<dbReference type="GO" id="GO:0015628">
    <property type="term" value="P:protein secretion by the type II secretion system"/>
    <property type="evidence" value="ECO:0007669"/>
    <property type="project" value="InterPro"/>
</dbReference>
<dbReference type="CDD" id="cd24017">
    <property type="entry name" value="ASKHA_T2SSL_N"/>
    <property type="match status" value="1"/>
</dbReference>
<dbReference type="GO" id="GO:0015627">
    <property type="term" value="C:type II protein secretion system complex"/>
    <property type="evidence" value="ECO:0007669"/>
    <property type="project" value="InterPro"/>
</dbReference>
<evidence type="ECO:0000256" key="6">
    <source>
        <dbReference type="ARBA" id="ARBA00022692"/>
    </source>
</evidence>
<keyword evidence="15" id="KW-1185">Reference proteome</keyword>
<keyword evidence="9 11" id="KW-0472">Membrane</keyword>
<evidence type="ECO:0000256" key="5">
    <source>
        <dbReference type="ARBA" id="ARBA00022519"/>
    </source>
</evidence>
<evidence type="ECO:0000259" key="13">
    <source>
        <dbReference type="Pfam" id="PF12693"/>
    </source>
</evidence>
<keyword evidence="4" id="KW-1003">Cell membrane</keyword>
<evidence type="ECO:0000256" key="3">
    <source>
        <dbReference type="ARBA" id="ARBA00022448"/>
    </source>
</evidence>
<evidence type="ECO:0000259" key="12">
    <source>
        <dbReference type="Pfam" id="PF05134"/>
    </source>
</evidence>
<comment type="subcellular location">
    <subcellularLocation>
        <location evidence="1">Cell inner membrane</location>
        <topology evidence="1">Single-pass membrane protein</topology>
    </subcellularLocation>
</comment>
<name>A0A969WA29_9GAMM</name>
<comment type="similarity">
    <text evidence="2 10">Belongs to the GSP L family.</text>
</comment>
<proteinExistence type="inferred from homology"/>